<proteinExistence type="predicted"/>
<evidence type="ECO:0008006" key="3">
    <source>
        <dbReference type="Google" id="ProtNLM"/>
    </source>
</evidence>
<organism evidence="1 2">
    <name type="scientific">Hymenobacter perfusus</name>
    <dbReference type="NCBI Taxonomy" id="1236770"/>
    <lineage>
        <taxon>Bacteria</taxon>
        <taxon>Pseudomonadati</taxon>
        <taxon>Bacteroidota</taxon>
        <taxon>Cytophagia</taxon>
        <taxon>Cytophagales</taxon>
        <taxon>Hymenobacteraceae</taxon>
        <taxon>Hymenobacter</taxon>
    </lineage>
</organism>
<gene>
    <name evidence="1" type="ORF">EI293_21245</name>
</gene>
<dbReference type="AlphaFoldDB" id="A0A428JXF7"/>
<sequence length="247" mass="28930">MKQKRRSYYNAKWFAFSDAIQARDNHACLKCGRTSEETILQTHHKAYKKGLEPWEYPMSDCITLCKGCHAREHNLIEPNTGWTLISIDDLGGLYGVCERKGCGAELRYAHVTYHPQWGYKSVGSSCVEHLTQEDQYISQEVLKILKRISEFIDTSNWESRVSKNSKEYISTTHAHHQIRIYGNNNYYSFQIALKIKGEKWFDFGDFIQTRNKNLDQVKEMAYIVLKGLITENESEKELLRNIYKKIR</sequence>
<protein>
    <recommendedName>
        <fullName evidence="3">HNH endonuclease</fullName>
    </recommendedName>
</protein>
<dbReference type="OrthoDB" id="6624755at2"/>
<comment type="caution">
    <text evidence="1">The sequence shown here is derived from an EMBL/GenBank/DDBJ whole genome shotgun (WGS) entry which is preliminary data.</text>
</comment>
<name>A0A428JXF7_9BACT</name>
<dbReference type="Proteomes" id="UP000270291">
    <property type="component" value="Unassembled WGS sequence"/>
</dbReference>
<evidence type="ECO:0000313" key="1">
    <source>
        <dbReference type="EMBL" id="RSK38820.1"/>
    </source>
</evidence>
<keyword evidence="2" id="KW-1185">Reference proteome</keyword>
<reference evidence="1 2" key="1">
    <citation type="submission" date="2018-12" db="EMBL/GenBank/DDBJ databases">
        <authorList>
            <person name="Feng G."/>
            <person name="Zhu H."/>
        </authorList>
    </citation>
    <scope>NUCLEOTIDE SEQUENCE [LARGE SCALE GENOMIC DNA]</scope>
    <source>
        <strain evidence="1 2">LMG 26000</strain>
    </source>
</reference>
<dbReference type="RefSeq" id="WP_125440571.1">
    <property type="nucleotide sequence ID" value="NZ_RWIU01000011.1"/>
</dbReference>
<dbReference type="EMBL" id="RWIU01000011">
    <property type="protein sequence ID" value="RSK38820.1"/>
    <property type="molecule type" value="Genomic_DNA"/>
</dbReference>
<accession>A0A428JXF7</accession>
<evidence type="ECO:0000313" key="2">
    <source>
        <dbReference type="Proteomes" id="UP000270291"/>
    </source>
</evidence>